<dbReference type="CDD" id="cd23023">
    <property type="entry name" value="zf-HIT_BCD1"/>
    <property type="match status" value="1"/>
</dbReference>
<dbReference type="Pfam" id="PF04438">
    <property type="entry name" value="zf-HIT"/>
    <property type="match status" value="1"/>
</dbReference>
<accession>A0A0K9PQU9</accession>
<dbReference type="InterPro" id="IPR057721">
    <property type="entry name" value="BCD1_alpha/beta"/>
</dbReference>
<dbReference type="SUPFAM" id="SSF144232">
    <property type="entry name" value="HIT/MYND zinc finger-like"/>
    <property type="match status" value="1"/>
</dbReference>
<feature type="domain" description="HIT-type" evidence="8">
    <location>
        <begin position="21"/>
        <end position="55"/>
    </location>
</feature>
<evidence type="ECO:0000256" key="7">
    <source>
        <dbReference type="PROSITE-ProRule" id="PRU00453"/>
    </source>
</evidence>
<dbReference type="AlphaFoldDB" id="A0A0K9PQU9"/>
<evidence type="ECO:0000313" key="9">
    <source>
        <dbReference type="EMBL" id="KMZ71351.1"/>
    </source>
</evidence>
<dbReference type="PANTHER" id="PTHR13483">
    <property type="entry name" value="BOX C_D SNORNA PROTEIN 1-RELATED"/>
    <property type="match status" value="1"/>
</dbReference>
<dbReference type="InterPro" id="IPR007529">
    <property type="entry name" value="Znf_HIT"/>
</dbReference>
<evidence type="ECO:0000256" key="3">
    <source>
        <dbReference type="ARBA" id="ARBA00022771"/>
    </source>
</evidence>
<dbReference type="Proteomes" id="UP000036987">
    <property type="component" value="Unassembled WGS sequence"/>
</dbReference>
<dbReference type="GO" id="GO:0000463">
    <property type="term" value="P:maturation of LSU-rRNA from tricistronic rRNA transcript (SSU-rRNA, 5.8S rRNA, LSU-rRNA)"/>
    <property type="evidence" value="ECO:0000318"/>
    <property type="project" value="GO_Central"/>
</dbReference>
<dbReference type="PROSITE" id="PS51083">
    <property type="entry name" value="ZF_HIT"/>
    <property type="match status" value="1"/>
</dbReference>
<proteinExistence type="inferred from homology"/>
<evidence type="ECO:0000256" key="6">
    <source>
        <dbReference type="ARBA" id="ARBA00049654"/>
    </source>
</evidence>
<dbReference type="InterPro" id="IPR051639">
    <property type="entry name" value="BCD1"/>
</dbReference>
<reference evidence="10" key="1">
    <citation type="journal article" date="2016" name="Nature">
        <title>The genome of the seagrass Zostera marina reveals angiosperm adaptation to the sea.</title>
        <authorList>
            <person name="Olsen J.L."/>
            <person name="Rouze P."/>
            <person name="Verhelst B."/>
            <person name="Lin Y.-C."/>
            <person name="Bayer T."/>
            <person name="Collen J."/>
            <person name="Dattolo E."/>
            <person name="De Paoli E."/>
            <person name="Dittami S."/>
            <person name="Maumus F."/>
            <person name="Michel G."/>
            <person name="Kersting A."/>
            <person name="Lauritano C."/>
            <person name="Lohaus R."/>
            <person name="Toepel M."/>
            <person name="Tonon T."/>
            <person name="Vanneste K."/>
            <person name="Amirebrahimi M."/>
            <person name="Brakel J."/>
            <person name="Bostroem C."/>
            <person name="Chovatia M."/>
            <person name="Grimwood J."/>
            <person name="Jenkins J.W."/>
            <person name="Jueterbock A."/>
            <person name="Mraz A."/>
            <person name="Stam W.T."/>
            <person name="Tice H."/>
            <person name="Bornberg-Bauer E."/>
            <person name="Green P.J."/>
            <person name="Pearson G.A."/>
            <person name="Procaccini G."/>
            <person name="Duarte C.M."/>
            <person name="Schmutz J."/>
            <person name="Reusch T.B.H."/>
            <person name="Van de Peer Y."/>
        </authorList>
    </citation>
    <scope>NUCLEOTIDE SEQUENCE [LARGE SCALE GENOMIC DNA]</scope>
    <source>
        <strain evidence="10">cv. Finnish</strain>
    </source>
</reference>
<comment type="caution">
    <text evidence="9">The sequence shown here is derived from an EMBL/GenBank/DDBJ whole genome shotgun (WGS) entry which is preliminary data.</text>
</comment>
<gene>
    <name evidence="9" type="ORF">ZOSMA_182G00420</name>
</gene>
<dbReference type="PANTHER" id="PTHR13483:SF3">
    <property type="entry name" value="BOX C_D SNORNA PROTEIN 1"/>
    <property type="match status" value="1"/>
</dbReference>
<name>A0A0K9PQU9_ZOSMR</name>
<evidence type="ECO:0000256" key="4">
    <source>
        <dbReference type="ARBA" id="ARBA00022833"/>
    </source>
</evidence>
<dbReference type="OMA" id="PWNNQLR"/>
<dbReference type="Gene3D" id="3.30.60.190">
    <property type="match status" value="1"/>
</dbReference>
<comment type="function">
    <text evidence="5">Required for box C/D snoRNAs accumulation involved in snoRNA processing, snoRNA transport to the nucleolus and ribosome biogenesis.</text>
</comment>
<keyword evidence="2" id="KW-0479">Metal-binding</keyword>
<keyword evidence="3 7" id="KW-0863">Zinc-finger</keyword>
<evidence type="ECO:0000259" key="8">
    <source>
        <dbReference type="PROSITE" id="PS51083"/>
    </source>
</evidence>
<keyword evidence="10" id="KW-1185">Reference proteome</keyword>
<dbReference type="Pfam" id="PF25790">
    <property type="entry name" value="BCD1"/>
    <property type="match status" value="1"/>
</dbReference>
<dbReference type="GO" id="GO:0005634">
    <property type="term" value="C:nucleus"/>
    <property type="evidence" value="ECO:0000318"/>
    <property type="project" value="GO_Central"/>
</dbReference>
<sequence length="357" mass="41328">MQTEQQVISPNHRHLNPPSICQECTQNPWKYRCPCCSILTCSLPCVKSHKQRTNCTGKKDPFEKTISRSCFNDDFIISDYNFLEDTKRVTDAARRARSDNTSYNPSRLPKNLHNFRKAARSRGLNFHVLPYGMSRRTKNRSFFCKRENAIYWMVEWRFHSTDVVLRDFGLNENMNLCSVIQKHLKPSPWMHLLKSFCNEDVNNLKFFIEKDLRGANSVFRKLNIGAPIKDQMSGLSMVEYPVIYVYLPSHDCNLNVEDVAYMKFTTKLEANAETEHSPNPQKGILFEEEIMDDDDTSDSKVLDLKKTAMQVDISPEKLSSLVGCFEFEQDLKAVYSDIAGELNPDDFLCFDDFDSDN</sequence>
<dbReference type="GO" id="GO:0070761">
    <property type="term" value="C:pre-snoRNP complex"/>
    <property type="evidence" value="ECO:0000318"/>
    <property type="project" value="GO_Central"/>
</dbReference>
<evidence type="ECO:0000256" key="5">
    <source>
        <dbReference type="ARBA" id="ARBA00049598"/>
    </source>
</evidence>
<evidence type="ECO:0000256" key="2">
    <source>
        <dbReference type="ARBA" id="ARBA00022723"/>
    </source>
</evidence>
<organism evidence="9 10">
    <name type="scientific">Zostera marina</name>
    <name type="common">Eelgrass</name>
    <dbReference type="NCBI Taxonomy" id="29655"/>
    <lineage>
        <taxon>Eukaryota</taxon>
        <taxon>Viridiplantae</taxon>
        <taxon>Streptophyta</taxon>
        <taxon>Embryophyta</taxon>
        <taxon>Tracheophyta</taxon>
        <taxon>Spermatophyta</taxon>
        <taxon>Magnoliopsida</taxon>
        <taxon>Liliopsida</taxon>
        <taxon>Zosteraceae</taxon>
        <taxon>Zostera</taxon>
    </lineage>
</organism>
<dbReference type="OrthoDB" id="272357at2759"/>
<dbReference type="EMBL" id="LFYR01000678">
    <property type="protein sequence ID" value="KMZ71351.1"/>
    <property type="molecule type" value="Genomic_DNA"/>
</dbReference>
<keyword evidence="4" id="KW-0862">Zinc</keyword>
<dbReference type="GO" id="GO:0000492">
    <property type="term" value="P:box C/D snoRNP assembly"/>
    <property type="evidence" value="ECO:0000318"/>
    <property type="project" value="GO_Central"/>
</dbReference>
<dbReference type="GO" id="GO:0008270">
    <property type="term" value="F:zinc ion binding"/>
    <property type="evidence" value="ECO:0007669"/>
    <property type="project" value="UniProtKB-UniRule"/>
</dbReference>
<protein>
    <recommendedName>
        <fullName evidence="8">HIT-type domain-containing protein</fullName>
    </recommendedName>
</protein>
<evidence type="ECO:0000256" key="1">
    <source>
        <dbReference type="ARBA" id="ARBA00022553"/>
    </source>
</evidence>
<keyword evidence="1" id="KW-0597">Phosphoprotein</keyword>
<comment type="similarity">
    <text evidence="6">Belongs to the BCD1 family.</text>
</comment>
<dbReference type="STRING" id="29655.A0A0K9PQU9"/>
<evidence type="ECO:0000313" key="10">
    <source>
        <dbReference type="Proteomes" id="UP000036987"/>
    </source>
</evidence>